<dbReference type="OrthoDB" id="12860at2"/>
<reference evidence="2 3" key="1">
    <citation type="submission" date="2016-10" db="EMBL/GenBank/DDBJ databases">
        <authorList>
            <person name="de Groot N.N."/>
        </authorList>
    </citation>
    <scope>NUCLEOTIDE SEQUENCE [LARGE SCALE GENOMIC DNA]</scope>
    <source>
        <strain evidence="2 3">HLD2</strain>
    </source>
</reference>
<dbReference type="InterPro" id="IPR050990">
    <property type="entry name" value="UPF0237/GcvR_regulator"/>
</dbReference>
<dbReference type="STRING" id="415747.SAMN03097708_00384"/>
<evidence type="ECO:0000313" key="3">
    <source>
        <dbReference type="Proteomes" id="UP000199648"/>
    </source>
</evidence>
<dbReference type="AlphaFoldDB" id="A0A1G5PLP7"/>
<dbReference type="InterPro" id="IPR045865">
    <property type="entry name" value="ACT-like_dom_sf"/>
</dbReference>
<protein>
    <submittedName>
        <fullName evidence="2">Glycine cleavage system transcriptional repressor</fullName>
    </submittedName>
</protein>
<dbReference type="Pfam" id="PF13740">
    <property type="entry name" value="ACT_6"/>
    <property type="match status" value="2"/>
</dbReference>
<sequence length="173" mass="18694">MKHWYMLTLVGKDRPGIVAHLTSALFEGGCNLGEASMMRLGGNFTIMLMVEFEGRTRQLDELVAPVAESMDLHHHVDRIEGHLHQHLEPDVRITVYGADKAGIVARVTGALAEAGLHILDFESDVAGSEAEPIYVMTIEGHAAEGVEALQSALEIVTEGGVEARLTPVQTMIG</sequence>
<dbReference type="Gene3D" id="3.30.70.260">
    <property type="match status" value="2"/>
</dbReference>
<dbReference type="EMBL" id="FMWD01000001">
    <property type="protein sequence ID" value="SCZ50296.1"/>
    <property type="molecule type" value="Genomic_DNA"/>
</dbReference>
<feature type="domain" description="ACT" evidence="1">
    <location>
        <begin position="92"/>
        <end position="168"/>
    </location>
</feature>
<dbReference type="CDD" id="cd02116">
    <property type="entry name" value="ACT"/>
    <property type="match status" value="1"/>
</dbReference>
<organism evidence="2 3">
    <name type="scientific">Thiohalomonas denitrificans</name>
    <dbReference type="NCBI Taxonomy" id="415747"/>
    <lineage>
        <taxon>Bacteria</taxon>
        <taxon>Pseudomonadati</taxon>
        <taxon>Pseudomonadota</taxon>
        <taxon>Gammaproteobacteria</taxon>
        <taxon>Thiohalomonadales</taxon>
        <taxon>Thiohalomonadaceae</taxon>
        <taxon>Thiohalomonas</taxon>
    </lineage>
</organism>
<keyword evidence="3" id="KW-1185">Reference proteome</keyword>
<name>A0A1G5PLP7_9GAMM</name>
<dbReference type="InterPro" id="IPR002912">
    <property type="entry name" value="ACT_dom"/>
</dbReference>
<dbReference type="PROSITE" id="PS51671">
    <property type="entry name" value="ACT"/>
    <property type="match status" value="2"/>
</dbReference>
<dbReference type="PANTHER" id="PTHR34875:SF6">
    <property type="entry name" value="UPF0237 PROTEIN MJ1558"/>
    <property type="match status" value="1"/>
</dbReference>
<gene>
    <name evidence="2" type="ORF">SAMN03097708_00384</name>
</gene>
<accession>A0A1G5PLP7</accession>
<evidence type="ECO:0000313" key="2">
    <source>
        <dbReference type="EMBL" id="SCZ50296.1"/>
    </source>
</evidence>
<dbReference type="RefSeq" id="WP_092992023.1">
    <property type="nucleotide sequence ID" value="NZ_FMWD01000001.1"/>
</dbReference>
<feature type="domain" description="ACT" evidence="1">
    <location>
        <begin position="6"/>
        <end position="81"/>
    </location>
</feature>
<dbReference type="Proteomes" id="UP000199648">
    <property type="component" value="Unassembled WGS sequence"/>
</dbReference>
<evidence type="ECO:0000259" key="1">
    <source>
        <dbReference type="PROSITE" id="PS51671"/>
    </source>
</evidence>
<proteinExistence type="predicted"/>
<dbReference type="PANTHER" id="PTHR34875">
    <property type="entry name" value="UPF0237 PROTEIN MJ1558"/>
    <property type="match status" value="1"/>
</dbReference>
<dbReference type="SUPFAM" id="SSF55021">
    <property type="entry name" value="ACT-like"/>
    <property type="match status" value="2"/>
</dbReference>